<dbReference type="Proteomes" id="UP001174909">
    <property type="component" value="Unassembled WGS sequence"/>
</dbReference>
<keyword evidence="3" id="KW-1185">Reference proteome</keyword>
<protein>
    <submittedName>
        <fullName evidence="2">DegV domain-containing protein YitS</fullName>
    </submittedName>
</protein>
<name>A0AA35TLB0_GEOBA</name>
<evidence type="ECO:0000313" key="3">
    <source>
        <dbReference type="Proteomes" id="UP001174909"/>
    </source>
</evidence>
<dbReference type="InterPro" id="IPR043168">
    <property type="entry name" value="DegV_C"/>
</dbReference>
<dbReference type="InterPro" id="IPR003797">
    <property type="entry name" value="DegV"/>
</dbReference>
<evidence type="ECO:0000256" key="1">
    <source>
        <dbReference type="ARBA" id="ARBA00023121"/>
    </source>
</evidence>
<dbReference type="SUPFAM" id="SSF82549">
    <property type="entry name" value="DAK1/DegV-like"/>
    <property type="match status" value="1"/>
</dbReference>
<dbReference type="Gene3D" id="3.30.1180.10">
    <property type="match status" value="1"/>
</dbReference>
<sequence length="146" mass="16138">MSDHREVARRVERSIERNHGFVLVDTLKYLAMGGRIGKAQALLGGVLQFKPIVGIRDGETHPVDRPRTRRRAQRRIIELVRELAPIHQLHVSYSTGPDNALAVRDELADLVEPERLIESPFGPVLGTHLGPNTIGVAATQGSVEDD</sequence>
<dbReference type="NCBIfam" id="TIGR00762">
    <property type="entry name" value="DegV"/>
    <property type="match status" value="1"/>
</dbReference>
<keyword evidence="1" id="KW-0446">Lipid-binding</keyword>
<dbReference type="AlphaFoldDB" id="A0AA35TLB0"/>
<dbReference type="PANTHER" id="PTHR33434">
    <property type="entry name" value="DEGV DOMAIN-CONTAINING PROTEIN DR_1986-RELATED"/>
    <property type="match status" value="1"/>
</dbReference>
<dbReference type="EMBL" id="CASHTH010003830">
    <property type="protein sequence ID" value="CAI8050012.1"/>
    <property type="molecule type" value="Genomic_DNA"/>
</dbReference>
<proteinExistence type="predicted"/>
<dbReference type="PROSITE" id="PS51482">
    <property type="entry name" value="DEGV"/>
    <property type="match status" value="1"/>
</dbReference>
<evidence type="ECO:0000313" key="2">
    <source>
        <dbReference type="EMBL" id="CAI8050012.1"/>
    </source>
</evidence>
<dbReference type="GO" id="GO:0008289">
    <property type="term" value="F:lipid binding"/>
    <property type="evidence" value="ECO:0007669"/>
    <property type="project" value="UniProtKB-KW"/>
</dbReference>
<accession>A0AA35TLB0</accession>
<organism evidence="2 3">
    <name type="scientific">Geodia barretti</name>
    <name type="common">Barrett's horny sponge</name>
    <dbReference type="NCBI Taxonomy" id="519541"/>
    <lineage>
        <taxon>Eukaryota</taxon>
        <taxon>Metazoa</taxon>
        <taxon>Porifera</taxon>
        <taxon>Demospongiae</taxon>
        <taxon>Heteroscleromorpha</taxon>
        <taxon>Tetractinellida</taxon>
        <taxon>Astrophorina</taxon>
        <taxon>Geodiidae</taxon>
        <taxon>Geodia</taxon>
    </lineage>
</organism>
<dbReference type="Pfam" id="PF02645">
    <property type="entry name" value="DegV"/>
    <property type="match status" value="1"/>
</dbReference>
<gene>
    <name evidence="2" type="ORF">GBAR_LOCUS27514</name>
</gene>
<comment type="caution">
    <text evidence="2">The sequence shown here is derived from an EMBL/GenBank/DDBJ whole genome shotgun (WGS) entry which is preliminary data.</text>
</comment>
<dbReference type="PANTHER" id="PTHR33434:SF2">
    <property type="entry name" value="FATTY ACID-BINDING PROTEIN TM_1468"/>
    <property type="match status" value="1"/>
</dbReference>
<reference evidence="2" key="1">
    <citation type="submission" date="2023-03" db="EMBL/GenBank/DDBJ databases">
        <authorList>
            <person name="Steffen K."/>
            <person name="Cardenas P."/>
        </authorList>
    </citation>
    <scope>NUCLEOTIDE SEQUENCE</scope>
</reference>
<dbReference type="InterPro" id="IPR050270">
    <property type="entry name" value="DegV_domain_contain"/>
</dbReference>